<dbReference type="Proteomes" id="UP000237344">
    <property type="component" value="Unassembled WGS sequence"/>
</dbReference>
<reference evidence="1 2" key="1">
    <citation type="submission" date="2018-01" db="EMBL/GenBank/DDBJ databases">
        <title>Draft Genome Sequence of Komagataeibacter maltaceti LMG 1529, a Vinegar Producing Acetic Acid Bacterium Isolated from Malt Vinegar Brewery Acetifiers.</title>
        <authorList>
            <person name="Zhang Q."/>
            <person name="Hollensteiner J."/>
            <person name="Poehlein A."/>
            <person name="Daniel R."/>
        </authorList>
    </citation>
    <scope>NUCLEOTIDE SEQUENCE [LARGE SCALE GENOMIC DNA]</scope>
    <source>
        <strain evidence="1 2">LMG 1529</strain>
    </source>
</reference>
<protein>
    <submittedName>
        <fullName evidence="1">Uncharacterized protein</fullName>
    </submittedName>
</protein>
<evidence type="ECO:0000313" key="2">
    <source>
        <dbReference type="Proteomes" id="UP000237344"/>
    </source>
</evidence>
<sequence>MGGLMNITLKCTALPSVTMLSAIDLSVPCNAGRVFRRGEAS</sequence>
<accession>A0A2S3VZM7</accession>
<organism evidence="1 2">
    <name type="scientific">Novacetimonas maltaceti</name>
    <dbReference type="NCBI Taxonomy" id="1203393"/>
    <lineage>
        <taxon>Bacteria</taxon>
        <taxon>Pseudomonadati</taxon>
        <taxon>Pseudomonadota</taxon>
        <taxon>Alphaproteobacteria</taxon>
        <taxon>Acetobacterales</taxon>
        <taxon>Acetobacteraceae</taxon>
        <taxon>Novacetimonas</taxon>
    </lineage>
</organism>
<proteinExistence type="predicted"/>
<evidence type="ECO:0000313" key="1">
    <source>
        <dbReference type="EMBL" id="POF62062.1"/>
    </source>
</evidence>
<gene>
    <name evidence="1" type="ORF">KMAL_22830</name>
</gene>
<name>A0A2S3VZM7_9PROT</name>
<comment type="caution">
    <text evidence="1">The sequence shown here is derived from an EMBL/GenBank/DDBJ whole genome shotgun (WGS) entry which is preliminary data.</text>
</comment>
<dbReference type="EMBL" id="POTC01000034">
    <property type="protein sequence ID" value="POF62062.1"/>
    <property type="molecule type" value="Genomic_DNA"/>
</dbReference>
<dbReference type="AlphaFoldDB" id="A0A2S3VZM7"/>
<keyword evidence="2" id="KW-1185">Reference proteome</keyword>